<dbReference type="Proteomes" id="UP001055879">
    <property type="component" value="Linkage Group LG17"/>
</dbReference>
<comment type="caution">
    <text evidence="1">The sequence shown here is derived from an EMBL/GenBank/DDBJ whole genome shotgun (WGS) entry which is preliminary data.</text>
</comment>
<gene>
    <name evidence="1" type="ORF">L6452_43047</name>
</gene>
<reference evidence="1 2" key="2">
    <citation type="journal article" date="2022" name="Mol. Ecol. Resour.">
        <title>The genomes of chicory, endive, great burdock and yacon provide insights into Asteraceae paleo-polyploidization history and plant inulin production.</title>
        <authorList>
            <person name="Fan W."/>
            <person name="Wang S."/>
            <person name="Wang H."/>
            <person name="Wang A."/>
            <person name="Jiang F."/>
            <person name="Liu H."/>
            <person name="Zhao H."/>
            <person name="Xu D."/>
            <person name="Zhang Y."/>
        </authorList>
    </citation>
    <scope>NUCLEOTIDE SEQUENCE [LARGE SCALE GENOMIC DNA]</scope>
    <source>
        <strain evidence="2">cv. Niubang</strain>
    </source>
</reference>
<name>A0ACB8XJW8_ARCLA</name>
<protein>
    <submittedName>
        <fullName evidence="1">Uncharacterized protein</fullName>
    </submittedName>
</protein>
<proteinExistence type="predicted"/>
<sequence length="539" mass="59505">MDPNTVVLEISSDEDVGWNDHDGSGIADGGDDHNWLSELLDEVNKEKYGDDSDEVVLVSEVSASEKTGKKSKLKSRVIDLDDDCVVLDDDPDKPVEVRNDNRSNVNDDSDDILVVSEKGQVACRDYPHPRHLCIKFPFSASPNQSHCEQCYCYVCDSLAPCVYWGNGSASTDHCRATDKDESWKRERKNAKKGSIGVQPVPKVDFHRPSPALVQPYNQIPRPRSILARHSPANFQTPNIINQNRTPIFASRNKFRPDLVSQLLLRSNGARGHQNHNNLSSQLHRQVFKRNGSVGVVTTANQPSYGSYRGNFGNPNGNQNYNVNEMLSGPNKYLGSLQPNAVNSSVSYPQSQNHASTITPLLDQPLPPQPQFSNHPNLNFQAQVNSNPFPENPLYQQPHLVPSSSRTQLASVQPRYVVPAQSNYLVPPQTQVHSPSIPVSDYTQNFHGNQAQNPTIDPSFQDYGLSWPPAEHSATFEGGAAATNEPSLAAVSGGSLADYQYDWIFDNQPVEPGFMDVPGPYGLNELSDSAFIDTGPIFDF</sequence>
<accession>A0ACB8XJW8</accession>
<keyword evidence="2" id="KW-1185">Reference proteome</keyword>
<reference evidence="2" key="1">
    <citation type="journal article" date="2022" name="Mol. Ecol. Resour.">
        <title>The genomes of chicory, endive, great burdock and yacon provide insights into Asteraceae palaeo-polyploidization history and plant inulin production.</title>
        <authorList>
            <person name="Fan W."/>
            <person name="Wang S."/>
            <person name="Wang H."/>
            <person name="Wang A."/>
            <person name="Jiang F."/>
            <person name="Liu H."/>
            <person name="Zhao H."/>
            <person name="Xu D."/>
            <person name="Zhang Y."/>
        </authorList>
    </citation>
    <scope>NUCLEOTIDE SEQUENCE [LARGE SCALE GENOMIC DNA]</scope>
    <source>
        <strain evidence="2">cv. Niubang</strain>
    </source>
</reference>
<evidence type="ECO:0000313" key="2">
    <source>
        <dbReference type="Proteomes" id="UP001055879"/>
    </source>
</evidence>
<dbReference type="EMBL" id="CM042063">
    <property type="protein sequence ID" value="KAI3667976.1"/>
    <property type="molecule type" value="Genomic_DNA"/>
</dbReference>
<organism evidence="1 2">
    <name type="scientific">Arctium lappa</name>
    <name type="common">Greater burdock</name>
    <name type="synonym">Lappa major</name>
    <dbReference type="NCBI Taxonomy" id="4217"/>
    <lineage>
        <taxon>Eukaryota</taxon>
        <taxon>Viridiplantae</taxon>
        <taxon>Streptophyta</taxon>
        <taxon>Embryophyta</taxon>
        <taxon>Tracheophyta</taxon>
        <taxon>Spermatophyta</taxon>
        <taxon>Magnoliopsida</taxon>
        <taxon>eudicotyledons</taxon>
        <taxon>Gunneridae</taxon>
        <taxon>Pentapetalae</taxon>
        <taxon>asterids</taxon>
        <taxon>campanulids</taxon>
        <taxon>Asterales</taxon>
        <taxon>Asteraceae</taxon>
        <taxon>Carduoideae</taxon>
        <taxon>Cardueae</taxon>
        <taxon>Arctiinae</taxon>
        <taxon>Arctium</taxon>
    </lineage>
</organism>
<evidence type="ECO:0000313" key="1">
    <source>
        <dbReference type="EMBL" id="KAI3667976.1"/>
    </source>
</evidence>